<organism evidence="1 2">
    <name type="scientific">Portunus trituberculatus</name>
    <name type="common">Swimming crab</name>
    <name type="synonym">Neptunus trituberculatus</name>
    <dbReference type="NCBI Taxonomy" id="210409"/>
    <lineage>
        <taxon>Eukaryota</taxon>
        <taxon>Metazoa</taxon>
        <taxon>Ecdysozoa</taxon>
        <taxon>Arthropoda</taxon>
        <taxon>Crustacea</taxon>
        <taxon>Multicrustacea</taxon>
        <taxon>Malacostraca</taxon>
        <taxon>Eumalacostraca</taxon>
        <taxon>Eucarida</taxon>
        <taxon>Decapoda</taxon>
        <taxon>Pleocyemata</taxon>
        <taxon>Brachyura</taxon>
        <taxon>Eubrachyura</taxon>
        <taxon>Portunoidea</taxon>
        <taxon>Portunidae</taxon>
        <taxon>Portuninae</taxon>
        <taxon>Portunus</taxon>
    </lineage>
</organism>
<dbReference type="EMBL" id="VSRR010030370">
    <property type="protein sequence ID" value="MPC70023.1"/>
    <property type="molecule type" value="Genomic_DNA"/>
</dbReference>
<protein>
    <submittedName>
        <fullName evidence="1">Uncharacterized protein</fullName>
    </submittedName>
</protein>
<comment type="caution">
    <text evidence="1">The sequence shown here is derived from an EMBL/GenBank/DDBJ whole genome shotgun (WGS) entry which is preliminary data.</text>
</comment>
<dbReference type="Proteomes" id="UP000324222">
    <property type="component" value="Unassembled WGS sequence"/>
</dbReference>
<evidence type="ECO:0000313" key="2">
    <source>
        <dbReference type="Proteomes" id="UP000324222"/>
    </source>
</evidence>
<name>A0A5B7HIK9_PORTR</name>
<keyword evidence="2" id="KW-1185">Reference proteome</keyword>
<evidence type="ECO:0000313" key="1">
    <source>
        <dbReference type="EMBL" id="MPC70023.1"/>
    </source>
</evidence>
<reference evidence="1 2" key="1">
    <citation type="submission" date="2019-05" db="EMBL/GenBank/DDBJ databases">
        <title>Another draft genome of Portunus trituberculatus and its Hox gene families provides insights of decapod evolution.</title>
        <authorList>
            <person name="Jeong J.-H."/>
            <person name="Song I."/>
            <person name="Kim S."/>
            <person name="Choi T."/>
            <person name="Kim D."/>
            <person name="Ryu S."/>
            <person name="Kim W."/>
        </authorList>
    </citation>
    <scope>NUCLEOTIDE SEQUENCE [LARGE SCALE GENOMIC DNA]</scope>
    <source>
        <tissue evidence="1">Muscle</tissue>
    </source>
</reference>
<proteinExistence type="predicted"/>
<gene>
    <name evidence="1" type="ORF">E2C01_064258</name>
</gene>
<accession>A0A5B7HIK9</accession>
<sequence length="15" mass="1620">MGAERDKKGSRKGIS</sequence>